<name>A0ABU3P047_9FIRM</name>
<reference evidence="1 2" key="1">
    <citation type="submission" date="2023-07" db="EMBL/GenBank/DDBJ databases">
        <title>The novel representative of Negativicutes class, Anaeroselena agilis gen. nov. sp. nov.</title>
        <authorList>
            <person name="Prokofeva M.I."/>
            <person name="Elcheninov A.G."/>
            <person name="Klyukina A."/>
            <person name="Kublanov I.V."/>
            <person name="Frolov E.N."/>
            <person name="Podosokorskaya O.A."/>
        </authorList>
    </citation>
    <scope>NUCLEOTIDE SEQUENCE [LARGE SCALE GENOMIC DNA]</scope>
    <source>
        <strain evidence="1 2">4137-cl</strain>
    </source>
</reference>
<comment type="caution">
    <text evidence="1">The sequence shown here is derived from an EMBL/GenBank/DDBJ whole genome shotgun (WGS) entry which is preliminary data.</text>
</comment>
<dbReference type="Pfam" id="PF14006">
    <property type="entry name" value="YqzL"/>
    <property type="match status" value="1"/>
</dbReference>
<sequence length="38" mass="4288">MLRELMWEIFLSTGDIRAYLLYRHCGGDAADSAGLGRE</sequence>
<protein>
    <submittedName>
        <fullName evidence="1">YqzL family protein</fullName>
    </submittedName>
</protein>
<dbReference type="RefSeq" id="WP_413780434.1">
    <property type="nucleotide sequence ID" value="NZ_JAUOZS010000001.1"/>
</dbReference>
<dbReference type="InterPro" id="IPR025617">
    <property type="entry name" value="YqzL"/>
</dbReference>
<organism evidence="1 2">
    <name type="scientific">Anaeroselena agilis</name>
    <dbReference type="NCBI Taxonomy" id="3063788"/>
    <lineage>
        <taxon>Bacteria</taxon>
        <taxon>Bacillati</taxon>
        <taxon>Bacillota</taxon>
        <taxon>Negativicutes</taxon>
        <taxon>Acetonemataceae</taxon>
        <taxon>Anaeroselena</taxon>
    </lineage>
</organism>
<dbReference type="EMBL" id="JAUOZS010000001">
    <property type="protein sequence ID" value="MDT8901937.1"/>
    <property type="molecule type" value="Genomic_DNA"/>
</dbReference>
<proteinExistence type="predicted"/>
<keyword evidence="2" id="KW-1185">Reference proteome</keyword>
<gene>
    <name evidence="1" type="ORF">Q4T40_11845</name>
</gene>
<dbReference type="Proteomes" id="UP001254848">
    <property type="component" value="Unassembled WGS sequence"/>
</dbReference>
<evidence type="ECO:0000313" key="1">
    <source>
        <dbReference type="EMBL" id="MDT8901937.1"/>
    </source>
</evidence>
<accession>A0ABU3P047</accession>
<evidence type="ECO:0000313" key="2">
    <source>
        <dbReference type="Proteomes" id="UP001254848"/>
    </source>
</evidence>